<feature type="domain" description="SCP" evidence="2">
    <location>
        <begin position="220"/>
        <end position="329"/>
    </location>
</feature>
<feature type="chain" id="PRO_5038337835" evidence="1">
    <location>
        <begin position="18"/>
        <end position="335"/>
    </location>
</feature>
<dbReference type="Gene3D" id="3.40.33.10">
    <property type="entry name" value="CAP"/>
    <property type="match status" value="1"/>
</dbReference>
<feature type="domain" description="CAP-associated" evidence="3">
    <location>
        <begin position="57"/>
        <end position="189"/>
    </location>
</feature>
<keyword evidence="5" id="KW-1185">Reference proteome</keyword>
<dbReference type="AlphaFoldDB" id="A0A859FEN0"/>
<dbReference type="CDD" id="cd05379">
    <property type="entry name" value="CAP_bacterial"/>
    <property type="match status" value="1"/>
</dbReference>
<evidence type="ECO:0000259" key="2">
    <source>
        <dbReference type="Pfam" id="PF00188"/>
    </source>
</evidence>
<reference evidence="5" key="1">
    <citation type="submission" date="2019-07" db="EMBL/GenBank/DDBJ databases">
        <title>Bacillus alkalisoli sp. nov. isolated from saline soil.</title>
        <authorList>
            <person name="Sun J.-Q."/>
            <person name="Xu L."/>
        </authorList>
    </citation>
    <scope>NUCLEOTIDE SEQUENCE [LARGE SCALE GENOMIC DNA]</scope>
    <source>
        <strain evidence="5">M4U3P1</strain>
    </source>
</reference>
<dbReference type="RefSeq" id="WP_176009582.1">
    <property type="nucleotide sequence ID" value="NZ_CP041372.2"/>
</dbReference>
<gene>
    <name evidence="4" type="ORF">FLK61_33190</name>
</gene>
<dbReference type="EMBL" id="CP041372">
    <property type="protein sequence ID" value="QKS71547.1"/>
    <property type="molecule type" value="Genomic_DNA"/>
</dbReference>
<dbReference type="Proteomes" id="UP000318138">
    <property type="component" value="Chromosome"/>
</dbReference>
<dbReference type="InterPro" id="IPR035940">
    <property type="entry name" value="CAP_sf"/>
</dbReference>
<feature type="signal peptide" evidence="1">
    <location>
        <begin position="1"/>
        <end position="17"/>
    </location>
</feature>
<dbReference type="KEGG" id="psua:FLK61_33190"/>
<name>A0A859FEN0_9BACI</name>
<dbReference type="Pfam" id="PF00188">
    <property type="entry name" value="CAP"/>
    <property type="match status" value="1"/>
</dbReference>
<dbReference type="InterPro" id="IPR014044">
    <property type="entry name" value="CAP_dom"/>
</dbReference>
<dbReference type="SUPFAM" id="SSF55797">
    <property type="entry name" value="PR-1-like"/>
    <property type="match status" value="1"/>
</dbReference>
<organism evidence="4 5">
    <name type="scientific">Paenalkalicoccus suaedae</name>
    <dbReference type="NCBI Taxonomy" id="2592382"/>
    <lineage>
        <taxon>Bacteria</taxon>
        <taxon>Bacillati</taxon>
        <taxon>Bacillota</taxon>
        <taxon>Bacilli</taxon>
        <taxon>Bacillales</taxon>
        <taxon>Bacillaceae</taxon>
        <taxon>Paenalkalicoccus</taxon>
    </lineage>
</organism>
<protein>
    <submittedName>
        <fullName evidence="4">CAP domain-containing protein</fullName>
    </submittedName>
</protein>
<dbReference type="PANTHER" id="PTHR31157:SF26">
    <property type="entry name" value="SCP-LIKE EXTRACELLULAR PROTEIN"/>
    <property type="match status" value="1"/>
</dbReference>
<sequence length="335" mass="38492">MKFFVFAAAFVAILAVAFFYQEEEQVAPESQVEYEAETEPIMQEDGWSKNLSSLMTMTETELIEVFDEPTRIDGTPYGYEWYVYENEVPSFQVGISNGEVVTAYSNEEQITIEDYIVGDASTFTSPNEITLASGLNRYTFQLTDEELQTKPLIEVGEGLFAQVYLDRHDQTISSIRLMEEDVLLAHRPYTVSYRGELPEQPTSEDFVANDWRDGQEEQILHLTNVIRDRRSLQNVEWHEEASEVAYSHSREMDELGYFAHDSPVSGSLSDRFQAQDILYMLIGENIASNYVDGIDAVEGWLNSPGHREQLFNEEWTHLGVGVHDRFYTQNFIVPY</sequence>
<evidence type="ECO:0000313" key="4">
    <source>
        <dbReference type="EMBL" id="QKS71547.1"/>
    </source>
</evidence>
<keyword evidence="1" id="KW-0732">Signal</keyword>
<evidence type="ECO:0000259" key="3">
    <source>
        <dbReference type="Pfam" id="PF14504"/>
    </source>
</evidence>
<dbReference type="PANTHER" id="PTHR31157">
    <property type="entry name" value="SCP DOMAIN-CONTAINING PROTEIN"/>
    <property type="match status" value="1"/>
</dbReference>
<accession>A0A859FEN0</accession>
<evidence type="ECO:0000256" key="1">
    <source>
        <dbReference type="SAM" id="SignalP"/>
    </source>
</evidence>
<dbReference type="Pfam" id="PF14504">
    <property type="entry name" value="CAP_assoc_N"/>
    <property type="match status" value="1"/>
</dbReference>
<proteinExistence type="predicted"/>
<evidence type="ECO:0000313" key="5">
    <source>
        <dbReference type="Proteomes" id="UP000318138"/>
    </source>
</evidence>
<dbReference type="InterPro" id="IPR029410">
    <property type="entry name" value="CAP_assoc"/>
</dbReference>